<dbReference type="InterPro" id="IPR002656">
    <property type="entry name" value="Acyl_transf_3_dom"/>
</dbReference>
<dbReference type="PANTHER" id="PTHR23028">
    <property type="entry name" value="ACETYLTRANSFERASE"/>
    <property type="match status" value="1"/>
</dbReference>
<organism evidence="3 4">
    <name type="scientific">Vibrio astriarenae</name>
    <dbReference type="NCBI Taxonomy" id="1481923"/>
    <lineage>
        <taxon>Bacteria</taxon>
        <taxon>Pseudomonadati</taxon>
        <taxon>Pseudomonadota</taxon>
        <taxon>Gammaproteobacteria</taxon>
        <taxon>Vibrionales</taxon>
        <taxon>Vibrionaceae</taxon>
        <taxon>Vibrio</taxon>
    </lineage>
</organism>
<feature type="transmembrane region" description="Helical" evidence="1">
    <location>
        <begin position="279"/>
        <end position="301"/>
    </location>
</feature>
<evidence type="ECO:0000313" key="3">
    <source>
        <dbReference type="EMBL" id="QIA65428.1"/>
    </source>
</evidence>
<feature type="transmembrane region" description="Helical" evidence="1">
    <location>
        <begin position="168"/>
        <end position="187"/>
    </location>
</feature>
<dbReference type="AlphaFoldDB" id="A0A7Z2T6R6"/>
<evidence type="ECO:0000256" key="1">
    <source>
        <dbReference type="SAM" id="Phobius"/>
    </source>
</evidence>
<feature type="transmembrane region" description="Helical" evidence="1">
    <location>
        <begin position="321"/>
        <end position="344"/>
    </location>
</feature>
<dbReference type="RefSeq" id="WP_164650328.1">
    <property type="nucleotide sequence ID" value="NZ_CP047476.1"/>
</dbReference>
<dbReference type="KEGG" id="vas:GT360_17975"/>
<reference evidence="3 4" key="1">
    <citation type="submission" date="2020-01" db="EMBL/GenBank/DDBJ databases">
        <title>Whole genome and functional gene identification of agarase of Vibrio HN897.</title>
        <authorList>
            <person name="Liu Y."/>
            <person name="Zhao Z."/>
        </authorList>
    </citation>
    <scope>NUCLEOTIDE SEQUENCE [LARGE SCALE GENOMIC DNA]</scope>
    <source>
        <strain evidence="3 4">HN897</strain>
    </source>
</reference>
<keyword evidence="4" id="KW-1185">Reference proteome</keyword>
<feature type="transmembrane region" description="Helical" evidence="1">
    <location>
        <begin position="35"/>
        <end position="55"/>
    </location>
</feature>
<sequence length="369" mass="42343">MKERFFALDGLRGVCALAVVVFHMDWLDSVTSLDFFRGSFLFVEFFFVLSGFVLAHRFAVKGTSRFASFMKGRFFRLYPLHFAMFMLVVFYQFFHMFAVNNWGISFGIEPFTAKYAVSEIAPHLLLIQSWSSNFNSVSFNGSSWSISIEFYMYALLFFSIFAFRMKRVFIWIAVSLLSFYLLFTKSVTVPGEVLRGLSCFFGGAFFYSVYQKMSRIRLSYKVATILELVLLSTIVIAIQSKYEYRSIGVSVLFMLAVLLLAFESGFFSSLLMKSSMQTLGVLSYSVYLTHGVLLLYFRAFLTVMDEFTLIELMPVVDNVKYMNFGSTLANNMGVLLILAMSVLISKYTYEYIEKVGQDLGVKVRLVNTY</sequence>
<keyword evidence="1" id="KW-0812">Transmembrane</keyword>
<accession>A0A7Z2T6R6</accession>
<evidence type="ECO:0000259" key="2">
    <source>
        <dbReference type="Pfam" id="PF01757"/>
    </source>
</evidence>
<feature type="transmembrane region" description="Helical" evidence="1">
    <location>
        <begin position="222"/>
        <end position="240"/>
    </location>
</feature>
<dbReference type="Pfam" id="PF01757">
    <property type="entry name" value="Acyl_transf_3"/>
    <property type="match status" value="1"/>
</dbReference>
<keyword evidence="3" id="KW-0808">Transferase</keyword>
<keyword evidence="1" id="KW-1133">Transmembrane helix</keyword>
<feature type="domain" description="Acyltransferase 3" evidence="2">
    <location>
        <begin position="7"/>
        <end position="345"/>
    </location>
</feature>
<keyword evidence="1" id="KW-0472">Membrane</keyword>
<dbReference type="GO" id="GO:0000271">
    <property type="term" value="P:polysaccharide biosynthetic process"/>
    <property type="evidence" value="ECO:0007669"/>
    <property type="project" value="TreeGrafter"/>
</dbReference>
<feature type="transmembrane region" description="Helical" evidence="1">
    <location>
        <begin position="5"/>
        <end position="23"/>
    </location>
</feature>
<feature type="transmembrane region" description="Helical" evidence="1">
    <location>
        <begin position="193"/>
        <end position="210"/>
    </location>
</feature>
<feature type="transmembrane region" description="Helical" evidence="1">
    <location>
        <begin position="246"/>
        <end position="267"/>
    </location>
</feature>
<name>A0A7Z2T6R6_9VIBR</name>
<gene>
    <name evidence="3" type="ORF">GT360_17975</name>
</gene>
<dbReference type="PANTHER" id="PTHR23028:SF53">
    <property type="entry name" value="ACYL_TRANSF_3 DOMAIN-CONTAINING PROTEIN"/>
    <property type="match status" value="1"/>
</dbReference>
<evidence type="ECO:0000313" key="4">
    <source>
        <dbReference type="Proteomes" id="UP000464262"/>
    </source>
</evidence>
<dbReference type="EMBL" id="CP047476">
    <property type="protein sequence ID" value="QIA65428.1"/>
    <property type="molecule type" value="Genomic_DNA"/>
</dbReference>
<keyword evidence="3" id="KW-0012">Acyltransferase</keyword>
<feature type="transmembrane region" description="Helical" evidence="1">
    <location>
        <begin position="75"/>
        <end position="94"/>
    </location>
</feature>
<proteinExistence type="predicted"/>
<dbReference type="Proteomes" id="UP000464262">
    <property type="component" value="Chromosome 2"/>
</dbReference>
<dbReference type="InterPro" id="IPR050879">
    <property type="entry name" value="Acyltransferase_3"/>
</dbReference>
<dbReference type="GO" id="GO:0016020">
    <property type="term" value="C:membrane"/>
    <property type="evidence" value="ECO:0007669"/>
    <property type="project" value="TreeGrafter"/>
</dbReference>
<protein>
    <submittedName>
        <fullName evidence="3">Acyltransferase family protein</fullName>
    </submittedName>
</protein>
<feature type="transmembrane region" description="Helical" evidence="1">
    <location>
        <begin position="144"/>
        <end position="163"/>
    </location>
</feature>
<dbReference type="GO" id="GO:0016747">
    <property type="term" value="F:acyltransferase activity, transferring groups other than amino-acyl groups"/>
    <property type="evidence" value="ECO:0007669"/>
    <property type="project" value="InterPro"/>
</dbReference>